<dbReference type="AlphaFoldDB" id="J9B112"/>
<dbReference type="PANTHER" id="PTHR12659:SF7">
    <property type="entry name" value="CROSSVEINLESS C, ISOFORM C"/>
    <property type="match status" value="1"/>
</dbReference>
<name>J9B112_WUCBA</name>
<feature type="compositionally biased region" description="Polar residues" evidence="1">
    <location>
        <begin position="240"/>
        <end position="256"/>
    </location>
</feature>
<sequence length="396" mass="45064">IQSRNLHCAACLLNERVFSFNRIFVIPEYFGGIITEEEAVECVRWLRDAGFPQYARLYEEQRFPIDIRSVKRDHEFLDDDSLRALFRRLNALNRCAIMKVENVVLRKHPQRFDINPLEPDIDDDTTVSNYDDDDDDDDQVAISNKWKYQRNSQTWSRIVRDDDTAVTFSDKDDNIWPSREEAVSSAELDETLRMSFGYGQNPRRQPDGASYFNDDVYNRKNQHNVTTNPIIARNDRNCPAVSSSSPTMATVNLQRSQSERLKERARALMKRMDIRSSSRRRRQRDSSVADSEFRMASRVSHSSLSSATTSSSLSKAVSNVTGRDLVIGDPVLVSHFSASPRTMRMFPDGLSSILSSQAVTPQMLNQFRGRTAATAADNNPSDGGTLTFFGLTSNFI</sequence>
<feature type="region of interest" description="Disordered" evidence="1">
    <location>
        <begin position="115"/>
        <end position="136"/>
    </location>
</feature>
<dbReference type="CDD" id="cd09538">
    <property type="entry name" value="SAM_DLC1_2-like"/>
    <property type="match status" value="1"/>
</dbReference>
<feature type="compositionally biased region" description="Basic and acidic residues" evidence="1">
    <location>
        <begin position="257"/>
        <end position="276"/>
    </location>
</feature>
<evidence type="ECO:0008006" key="4">
    <source>
        <dbReference type="Google" id="ProtNLM"/>
    </source>
</evidence>
<dbReference type="Gene3D" id="1.10.287.2070">
    <property type="match status" value="1"/>
</dbReference>
<dbReference type="Proteomes" id="UP000004810">
    <property type="component" value="Unassembled WGS sequence"/>
</dbReference>
<comment type="caution">
    <text evidence="2">The sequence shown here is derived from an EMBL/GenBank/DDBJ whole genome shotgun (WGS) entry which is preliminary data.</text>
</comment>
<evidence type="ECO:0000313" key="3">
    <source>
        <dbReference type="Proteomes" id="UP000004810"/>
    </source>
</evidence>
<organism evidence="2 3">
    <name type="scientific">Wuchereria bancrofti</name>
    <dbReference type="NCBI Taxonomy" id="6293"/>
    <lineage>
        <taxon>Eukaryota</taxon>
        <taxon>Metazoa</taxon>
        <taxon>Ecdysozoa</taxon>
        <taxon>Nematoda</taxon>
        <taxon>Chromadorea</taxon>
        <taxon>Rhabditida</taxon>
        <taxon>Spirurina</taxon>
        <taxon>Spiruromorpha</taxon>
        <taxon>Filarioidea</taxon>
        <taxon>Onchocercidae</taxon>
        <taxon>Wuchereria</taxon>
    </lineage>
</organism>
<dbReference type="GO" id="GO:0035023">
    <property type="term" value="P:regulation of Rho protein signal transduction"/>
    <property type="evidence" value="ECO:0007669"/>
    <property type="project" value="TreeGrafter"/>
</dbReference>
<evidence type="ECO:0000313" key="2">
    <source>
        <dbReference type="EMBL" id="EJW80545.1"/>
    </source>
</evidence>
<proteinExistence type="predicted"/>
<evidence type="ECO:0000256" key="1">
    <source>
        <dbReference type="SAM" id="MobiDB-lite"/>
    </source>
</evidence>
<dbReference type="EMBL" id="ADBV01004412">
    <property type="protein sequence ID" value="EJW80545.1"/>
    <property type="molecule type" value="Genomic_DNA"/>
</dbReference>
<feature type="non-terminal residue" evidence="2">
    <location>
        <position position="1"/>
    </location>
</feature>
<reference evidence="3" key="1">
    <citation type="submission" date="2012-08" db="EMBL/GenBank/DDBJ databases">
        <title>The Genome Sequence of Wuchereria bancrofti.</title>
        <authorList>
            <person name="Nutman T.B."/>
            <person name="Fink D.L."/>
            <person name="Russ C."/>
            <person name="Young S."/>
            <person name="Zeng Q."/>
            <person name="Koehrsen M."/>
            <person name="Alvarado L."/>
            <person name="Berlin A."/>
            <person name="Chapman S.B."/>
            <person name="Chen Z."/>
            <person name="Freedman E."/>
            <person name="Gellesch M."/>
            <person name="Goldberg J."/>
            <person name="Griggs A."/>
            <person name="Gujja S."/>
            <person name="Heilman E.R."/>
            <person name="Heiman D."/>
            <person name="Hepburn T."/>
            <person name="Howarth C."/>
            <person name="Jen D."/>
            <person name="Larson L."/>
            <person name="Lewis B."/>
            <person name="Mehta T."/>
            <person name="Park D."/>
            <person name="Pearson M."/>
            <person name="Roberts A."/>
            <person name="Saif S."/>
            <person name="Shea T."/>
            <person name="Shenoy N."/>
            <person name="Sisk P."/>
            <person name="Stolte C."/>
            <person name="Sykes S."/>
            <person name="Walk T."/>
            <person name="White J."/>
            <person name="Yandava C."/>
            <person name="Haas B."/>
            <person name="Henn M.R."/>
            <person name="Nusbaum C."/>
            <person name="Birren B."/>
        </authorList>
    </citation>
    <scope>NUCLEOTIDE SEQUENCE [LARGE SCALE GENOMIC DNA]</scope>
    <source>
        <strain evidence="3">NA</strain>
    </source>
</reference>
<dbReference type="GO" id="GO:0005096">
    <property type="term" value="F:GTPase activator activity"/>
    <property type="evidence" value="ECO:0007669"/>
    <property type="project" value="TreeGrafter"/>
</dbReference>
<accession>J9B112</accession>
<dbReference type="PANTHER" id="PTHR12659">
    <property type="entry name" value="RHO-TYPE GTPASE ACTIVATING PROTEIN"/>
    <property type="match status" value="1"/>
</dbReference>
<dbReference type="SUPFAM" id="SSF47769">
    <property type="entry name" value="SAM/Pointed domain"/>
    <property type="match status" value="1"/>
</dbReference>
<feature type="region of interest" description="Disordered" evidence="1">
    <location>
        <begin position="235"/>
        <end position="315"/>
    </location>
</feature>
<feature type="compositionally biased region" description="Low complexity" evidence="1">
    <location>
        <begin position="296"/>
        <end position="315"/>
    </location>
</feature>
<dbReference type="InterPro" id="IPR013761">
    <property type="entry name" value="SAM/pointed_sf"/>
</dbReference>
<gene>
    <name evidence="2" type="ORF">WUBG_08546</name>
</gene>
<dbReference type="GO" id="GO:0030036">
    <property type="term" value="P:actin cytoskeleton organization"/>
    <property type="evidence" value="ECO:0007669"/>
    <property type="project" value="TreeGrafter"/>
</dbReference>
<feature type="compositionally biased region" description="Acidic residues" evidence="1">
    <location>
        <begin position="119"/>
        <end position="136"/>
    </location>
</feature>
<feature type="compositionally biased region" description="Basic and acidic residues" evidence="1">
    <location>
        <begin position="284"/>
        <end position="295"/>
    </location>
</feature>
<protein>
    <recommendedName>
        <fullName evidence="4">SAM domain-containing protein</fullName>
    </recommendedName>
</protein>